<dbReference type="GO" id="GO:0016616">
    <property type="term" value="F:oxidoreductase activity, acting on the CH-OH group of donors, NAD or NADP as acceptor"/>
    <property type="evidence" value="ECO:0007669"/>
    <property type="project" value="UniProtKB-ARBA"/>
</dbReference>
<evidence type="ECO:0000313" key="4">
    <source>
        <dbReference type="EMBL" id="EYF07841.1"/>
    </source>
</evidence>
<accession>A0A017TGU6</accession>
<dbReference type="Pfam" id="PF00106">
    <property type="entry name" value="adh_short"/>
    <property type="match status" value="1"/>
</dbReference>
<dbReference type="PANTHER" id="PTHR43115:SF4">
    <property type="entry name" value="DEHYDROGENASE_REDUCTASE SDR FAMILY MEMBER 11"/>
    <property type="match status" value="1"/>
</dbReference>
<dbReference type="RefSeq" id="WP_044236586.1">
    <property type="nucleotide sequence ID" value="NZ_ASRX01000006.1"/>
</dbReference>
<dbReference type="InterPro" id="IPR036291">
    <property type="entry name" value="NAD(P)-bd_dom_sf"/>
</dbReference>
<protein>
    <submittedName>
        <fullName evidence="4">Oxidoreductase</fullName>
    </submittedName>
</protein>
<keyword evidence="2" id="KW-0560">Oxidoreductase</keyword>
<dbReference type="SUPFAM" id="SSF51735">
    <property type="entry name" value="NAD(P)-binding Rossmann-fold domains"/>
    <property type="match status" value="1"/>
</dbReference>
<organism evidence="4 5">
    <name type="scientific">Chondromyces apiculatus DSM 436</name>
    <dbReference type="NCBI Taxonomy" id="1192034"/>
    <lineage>
        <taxon>Bacteria</taxon>
        <taxon>Pseudomonadati</taxon>
        <taxon>Myxococcota</taxon>
        <taxon>Polyangia</taxon>
        <taxon>Polyangiales</taxon>
        <taxon>Polyangiaceae</taxon>
        <taxon>Chondromyces</taxon>
    </lineage>
</organism>
<dbReference type="PANTHER" id="PTHR43115">
    <property type="entry name" value="DEHYDROGENASE/REDUCTASE SDR FAMILY MEMBER 11"/>
    <property type="match status" value="1"/>
</dbReference>
<dbReference type="AlphaFoldDB" id="A0A017TGU6"/>
<dbReference type="PRINTS" id="PR00081">
    <property type="entry name" value="GDHRDH"/>
</dbReference>
<dbReference type="Gene3D" id="3.40.50.720">
    <property type="entry name" value="NAD(P)-binding Rossmann-like Domain"/>
    <property type="match status" value="1"/>
</dbReference>
<gene>
    <name evidence="4" type="ORF">CAP_6863</name>
</gene>
<evidence type="ECO:0000313" key="5">
    <source>
        <dbReference type="Proteomes" id="UP000019678"/>
    </source>
</evidence>
<dbReference type="PROSITE" id="PS00061">
    <property type="entry name" value="ADH_SHORT"/>
    <property type="match status" value="1"/>
</dbReference>
<dbReference type="FunFam" id="3.40.50.720:FF:000047">
    <property type="entry name" value="NADP-dependent L-serine/L-allo-threonine dehydrogenase"/>
    <property type="match status" value="1"/>
</dbReference>
<dbReference type="Proteomes" id="UP000019678">
    <property type="component" value="Unassembled WGS sequence"/>
</dbReference>
<dbReference type="InterPro" id="IPR002347">
    <property type="entry name" value="SDR_fam"/>
</dbReference>
<keyword evidence="5" id="KW-1185">Reference proteome</keyword>
<dbReference type="PRINTS" id="PR00080">
    <property type="entry name" value="SDRFAMILY"/>
</dbReference>
<evidence type="ECO:0000256" key="3">
    <source>
        <dbReference type="RuleBase" id="RU000363"/>
    </source>
</evidence>
<dbReference type="EMBL" id="ASRX01000006">
    <property type="protein sequence ID" value="EYF07841.1"/>
    <property type="molecule type" value="Genomic_DNA"/>
</dbReference>
<dbReference type="CDD" id="cd05233">
    <property type="entry name" value="SDR_c"/>
    <property type="match status" value="1"/>
</dbReference>
<reference evidence="4 5" key="1">
    <citation type="submission" date="2013-05" db="EMBL/GenBank/DDBJ databases">
        <title>Genome assembly of Chondromyces apiculatus DSM 436.</title>
        <authorList>
            <person name="Sharma G."/>
            <person name="Khatri I."/>
            <person name="Kaur C."/>
            <person name="Mayilraj S."/>
            <person name="Subramanian S."/>
        </authorList>
    </citation>
    <scope>NUCLEOTIDE SEQUENCE [LARGE SCALE GENOMIC DNA]</scope>
    <source>
        <strain evidence="4 5">DSM 436</strain>
    </source>
</reference>
<dbReference type="eggNOG" id="COG4221">
    <property type="taxonomic scope" value="Bacteria"/>
</dbReference>
<evidence type="ECO:0000256" key="2">
    <source>
        <dbReference type="ARBA" id="ARBA00023002"/>
    </source>
</evidence>
<comment type="caution">
    <text evidence="4">The sequence shown here is derived from an EMBL/GenBank/DDBJ whole genome shotgun (WGS) entry which is preliminary data.</text>
</comment>
<dbReference type="InterPro" id="IPR020904">
    <property type="entry name" value="Sc_DH/Rdtase_CS"/>
</dbReference>
<dbReference type="STRING" id="1192034.CAP_6863"/>
<comment type="similarity">
    <text evidence="1 3">Belongs to the short-chain dehydrogenases/reductases (SDR) family.</text>
</comment>
<proteinExistence type="inferred from homology"/>
<name>A0A017TGU6_9BACT</name>
<evidence type="ECO:0000256" key="1">
    <source>
        <dbReference type="ARBA" id="ARBA00006484"/>
    </source>
</evidence>
<dbReference type="OrthoDB" id="5363038at2"/>
<sequence>MSIAGKVVAITGASSGIGEATARLLAERGAKVVLGARGLERLQAVAARIAEASGDVACASIDVSRRADLAALVKLACDRYGRLDVLVSNAGIMPVSRLDELRVEDWEAMVDINLKGVLYGIAAALPVFRAQGSGHFVNVASTAAHRIVPTMAVYCGTKFAVRAISEGLRQEAGDKLRVTVISPGFTRTNFADGVTSPEVKAQLSASADKLGMPPEAVARAIAFAVEQPADVDVGEIIVRPTAQG</sequence>